<dbReference type="GO" id="GO:0003676">
    <property type="term" value="F:nucleic acid binding"/>
    <property type="evidence" value="ECO:0007669"/>
    <property type="project" value="InterPro"/>
</dbReference>
<reference evidence="1" key="1">
    <citation type="journal article" date="2023" name="bioRxiv">
        <title>Scaffold-level genome assemblies of two parasitoid biocontrol wasps reveal the parthenogenesis mechanism and an associated novel virus.</title>
        <authorList>
            <person name="Inwood S."/>
            <person name="Skelly J."/>
            <person name="Guhlin J."/>
            <person name="Harrop T."/>
            <person name="Goldson S."/>
            <person name="Dearden P."/>
        </authorList>
    </citation>
    <scope>NUCLEOTIDE SEQUENCE</scope>
    <source>
        <strain evidence="1">Irish</strain>
        <tissue evidence="1">Whole body</tissue>
    </source>
</reference>
<comment type="caution">
    <text evidence="1">The sequence shown here is derived from an EMBL/GenBank/DDBJ whole genome shotgun (WGS) entry which is preliminary data.</text>
</comment>
<proteinExistence type="predicted"/>
<organism evidence="1 2">
    <name type="scientific">Microctonus aethiopoides</name>
    <dbReference type="NCBI Taxonomy" id="144406"/>
    <lineage>
        <taxon>Eukaryota</taxon>
        <taxon>Metazoa</taxon>
        <taxon>Ecdysozoa</taxon>
        <taxon>Arthropoda</taxon>
        <taxon>Hexapoda</taxon>
        <taxon>Insecta</taxon>
        <taxon>Pterygota</taxon>
        <taxon>Neoptera</taxon>
        <taxon>Endopterygota</taxon>
        <taxon>Hymenoptera</taxon>
        <taxon>Apocrita</taxon>
        <taxon>Ichneumonoidea</taxon>
        <taxon>Braconidae</taxon>
        <taxon>Euphorinae</taxon>
        <taxon>Microctonus</taxon>
    </lineage>
</organism>
<gene>
    <name evidence="1" type="ORF">PV328_001164</name>
</gene>
<protein>
    <submittedName>
        <fullName evidence="1">Uncharacterized protein</fullName>
    </submittedName>
</protein>
<name>A0AA39KX78_9HYME</name>
<accession>A0AA39KX78</accession>
<keyword evidence="2" id="KW-1185">Reference proteome</keyword>
<evidence type="ECO:0000313" key="2">
    <source>
        <dbReference type="Proteomes" id="UP001168990"/>
    </source>
</evidence>
<dbReference type="EMBL" id="JAQQBS010000001">
    <property type="protein sequence ID" value="KAK0177085.1"/>
    <property type="molecule type" value="Genomic_DNA"/>
</dbReference>
<dbReference type="Gene3D" id="3.30.420.10">
    <property type="entry name" value="Ribonuclease H-like superfamily/Ribonuclease H"/>
    <property type="match status" value="1"/>
</dbReference>
<dbReference type="AlphaFoldDB" id="A0AA39KX78"/>
<reference evidence="1" key="2">
    <citation type="submission" date="2023-03" db="EMBL/GenBank/DDBJ databases">
        <authorList>
            <person name="Inwood S.N."/>
            <person name="Skelly J.G."/>
            <person name="Guhlin J."/>
            <person name="Harrop T.W.R."/>
            <person name="Goldson S.G."/>
            <person name="Dearden P.K."/>
        </authorList>
    </citation>
    <scope>NUCLEOTIDE SEQUENCE</scope>
    <source>
        <strain evidence="1">Irish</strain>
        <tissue evidence="1">Whole body</tissue>
    </source>
</reference>
<dbReference type="InterPro" id="IPR036397">
    <property type="entry name" value="RNaseH_sf"/>
</dbReference>
<dbReference type="PANTHER" id="PTHR47326:SF1">
    <property type="entry name" value="HTH PSQ-TYPE DOMAIN-CONTAINING PROTEIN"/>
    <property type="match status" value="1"/>
</dbReference>
<sequence>MKNTNFLHLYALLGKSQKMLVKVATRSTKFGDNKLENLAKRFEIRGFQAHDALGHVSVLKRVLVKLNISQEQLIKSSLNWNDAKEKVLLADKYTYKESDQDGIARLLGVDENGRIRVTKTKSVTTKLCKPSFLISESDSPDRNTSILFETFFPDTARSPDLSPLDFFLWGYLKGTVYHTKPRDLEELRERIINACVDLPPRMRHLAVSGKNVSNKIDVFLSEESDSEIKNGAFHLKF</sequence>
<dbReference type="PANTHER" id="PTHR47326">
    <property type="entry name" value="TRANSPOSABLE ELEMENT TC3 TRANSPOSASE-LIKE PROTEIN"/>
    <property type="match status" value="1"/>
</dbReference>
<dbReference type="Proteomes" id="UP001168990">
    <property type="component" value="Unassembled WGS sequence"/>
</dbReference>
<evidence type="ECO:0000313" key="1">
    <source>
        <dbReference type="EMBL" id="KAK0177085.1"/>
    </source>
</evidence>